<dbReference type="EMBL" id="ML769471">
    <property type="protein sequence ID" value="KAE9399276.1"/>
    <property type="molecule type" value="Genomic_DNA"/>
</dbReference>
<evidence type="ECO:0000313" key="3">
    <source>
        <dbReference type="EMBL" id="KAE9399276.1"/>
    </source>
</evidence>
<organism evidence="3 4">
    <name type="scientific">Gymnopus androsaceus JB14</name>
    <dbReference type="NCBI Taxonomy" id="1447944"/>
    <lineage>
        <taxon>Eukaryota</taxon>
        <taxon>Fungi</taxon>
        <taxon>Dikarya</taxon>
        <taxon>Basidiomycota</taxon>
        <taxon>Agaricomycotina</taxon>
        <taxon>Agaricomycetes</taxon>
        <taxon>Agaricomycetidae</taxon>
        <taxon>Agaricales</taxon>
        <taxon>Marasmiineae</taxon>
        <taxon>Omphalotaceae</taxon>
        <taxon>Gymnopus</taxon>
    </lineage>
</organism>
<keyword evidence="2" id="KW-0812">Transmembrane</keyword>
<sequence length="418" mass="45249">MSIPVLQTEKTQPESNKALSIICSAVIASVSVWNLGFAQGPPSLEQVIQVDSYVIFVGGAGLVLVFAIIFVEVGRNRNASITSRVWFECLWSGLLFVLNISAASLVTALIPSQMCQSHLPILACTSTKVLQGFTWLFSIIIFAYFLIIFVTVFIRSGSDSRMWHGSVYNISFYDQGSSTRLQSPEPPTSPTPSRMLGRFKAPSIVAPRPQRPAMPYAYRSGLSPDYQIEHFQFPGPQPQRPPPAHAATSADQSNLSFYPDFLRSSLRSSLTPNVTQVAPTSILNFNSSAVPSDSPQGAAVQRTSPPPLRDWPRADIMTLSPQALPKRSSRWTTKISSTSPSTVPVQQPEPAPLASQVATVTETRNISGPITVVSRSSRPTGPRTRTRGGSTSEGNTSANANRPPPLDLTGISALKPNR</sequence>
<keyword evidence="2" id="KW-0472">Membrane</keyword>
<protein>
    <recommendedName>
        <fullName evidence="5">MARVEL domain-containing protein</fullName>
    </recommendedName>
</protein>
<feature type="transmembrane region" description="Helical" evidence="2">
    <location>
        <begin position="21"/>
        <end position="40"/>
    </location>
</feature>
<feature type="region of interest" description="Disordered" evidence="1">
    <location>
        <begin position="231"/>
        <end position="251"/>
    </location>
</feature>
<evidence type="ECO:0000256" key="1">
    <source>
        <dbReference type="SAM" id="MobiDB-lite"/>
    </source>
</evidence>
<gene>
    <name evidence="3" type="ORF">BT96DRAFT_820748</name>
</gene>
<evidence type="ECO:0000256" key="2">
    <source>
        <dbReference type="SAM" id="Phobius"/>
    </source>
</evidence>
<reference evidence="3" key="1">
    <citation type="journal article" date="2019" name="Environ. Microbiol.">
        <title>Fungal ecological strategies reflected in gene transcription - a case study of two litter decomposers.</title>
        <authorList>
            <person name="Barbi F."/>
            <person name="Kohler A."/>
            <person name="Barry K."/>
            <person name="Baskaran P."/>
            <person name="Daum C."/>
            <person name="Fauchery L."/>
            <person name="Ihrmark K."/>
            <person name="Kuo A."/>
            <person name="LaButti K."/>
            <person name="Lipzen A."/>
            <person name="Morin E."/>
            <person name="Grigoriev I.V."/>
            <person name="Henrissat B."/>
            <person name="Lindahl B."/>
            <person name="Martin F."/>
        </authorList>
    </citation>
    <scope>NUCLEOTIDE SEQUENCE</scope>
    <source>
        <strain evidence="3">JB14</strain>
    </source>
</reference>
<evidence type="ECO:0000313" key="4">
    <source>
        <dbReference type="Proteomes" id="UP000799118"/>
    </source>
</evidence>
<feature type="compositionally biased region" description="Pro residues" evidence="1">
    <location>
        <begin position="235"/>
        <end position="244"/>
    </location>
</feature>
<evidence type="ECO:0008006" key="5">
    <source>
        <dbReference type="Google" id="ProtNLM"/>
    </source>
</evidence>
<keyword evidence="2" id="KW-1133">Transmembrane helix</keyword>
<dbReference type="OrthoDB" id="3269357at2759"/>
<dbReference type="Proteomes" id="UP000799118">
    <property type="component" value="Unassembled WGS sequence"/>
</dbReference>
<feature type="transmembrane region" description="Helical" evidence="2">
    <location>
        <begin position="130"/>
        <end position="154"/>
    </location>
</feature>
<keyword evidence="4" id="KW-1185">Reference proteome</keyword>
<feature type="compositionally biased region" description="Low complexity" evidence="1">
    <location>
        <begin position="374"/>
        <end position="392"/>
    </location>
</feature>
<accession>A0A6A4HMH1</accession>
<feature type="region of interest" description="Disordered" evidence="1">
    <location>
        <begin position="364"/>
        <end position="418"/>
    </location>
</feature>
<feature type="transmembrane region" description="Helical" evidence="2">
    <location>
        <begin position="52"/>
        <end position="73"/>
    </location>
</feature>
<feature type="transmembrane region" description="Helical" evidence="2">
    <location>
        <begin position="85"/>
        <end position="110"/>
    </location>
</feature>
<feature type="region of interest" description="Disordered" evidence="1">
    <location>
        <begin position="288"/>
        <end position="352"/>
    </location>
</feature>
<feature type="compositionally biased region" description="Polar residues" evidence="1">
    <location>
        <begin position="330"/>
        <end position="345"/>
    </location>
</feature>
<dbReference type="AlphaFoldDB" id="A0A6A4HMH1"/>
<name>A0A6A4HMH1_9AGAR</name>
<proteinExistence type="predicted"/>